<reference evidence="2" key="1">
    <citation type="journal article" date="2019" name="Int. J. Syst. Evol. Microbiol.">
        <title>The Global Catalogue of Microorganisms (GCM) 10K type strain sequencing project: providing services to taxonomists for standard genome sequencing and annotation.</title>
        <authorList>
            <consortium name="The Broad Institute Genomics Platform"/>
            <consortium name="The Broad Institute Genome Sequencing Center for Infectious Disease"/>
            <person name="Wu L."/>
            <person name="Ma J."/>
        </authorList>
    </citation>
    <scope>NUCLEOTIDE SEQUENCE [LARGE SCALE GENOMIC DNA]</scope>
    <source>
        <strain evidence="2">TISTR 1827</strain>
    </source>
</reference>
<protein>
    <submittedName>
        <fullName evidence="1">Carboxypeptidase-like regulatory domain-containing protein</fullName>
    </submittedName>
</protein>
<organism evidence="1 2">
    <name type="scientific">Paenibacillus thailandensis</name>
    <dbReference type="NCBI Taxonomy" id="393250"/>
    <lineage>
        <taxon>Bacteria</taxon>
        <taxon>Bacillati</taxon>
        <taxon>Bacillota</taxon>
        <taxon>Bacilli</taxon>
        <taxon>Bacillales</taxon>
        <taxon>Paenibacillaceae</taxon>
        <taxon>Paenibacillus</taxon>
    </lineage>
</organism>
<dbReference type="EMBL" id="JBHUMY010000041">
    <property type="protein sequence ID" value="MFD2663291.1"/>
    <property type="molecule type" value="Genomic_DNA"/>
</dbReference>
<gene>
    <name evidence="1" type="ORF">ACFSW5_23925</name>
</gene>
<evidence type="ECO:0000313" key="2">
    <source>
        <dbReference type="Proteomes" id="UP001597493"/>
    </source>
</evidence>
<sequence>MILPYSADFPVPSEEEKEQLVKTGWIETSEGFVRYYPLVGASIIVDEEVATTTDEDGNFVVNGLVQGEHKISIEHNSVENGITKFEVISGETANVSLTTKVNFLTFMDGSEENSDNNEISTSMSITPFAEVTPYSGGKKGETLIPHDDHNDATYSAYAYVTCNRFNGKYGDQKYYKEEHHAIAAADNFITSDCDLAIGAGAPCLSLTNGDYATDASKRYCKSWAVYQNYSATCSQDIDHKSLYHKHTTTSGPTGY</sequence>
<evidence type="ECO:0000313" key="1">
    <source>
        <dbReference type="EMBL" id="MFD2663291.1"/>
    </source>
</evidence>
<comment type="caution">
    <text evidence="1">The sequence shown here is derived from an EMBL/GenBank/DDBJ whole genome shotgun (WGS) entry which is preliminary data.</text>
</comment>
<dbReference type="Gene3D" id="2.60.40.1120">
    <property type="entry name" value="Carboxypeptidase-like, regulatory domain"/>
    <property type="match status" value="1"/>
</dbReference>
<dbReference type="Proteomes" id="UP001597493">
    <property type="component" value="Unassembled WGS sequence"/>
</dbReference>
<name>A0ABW5R3D3_9BACL</name>
<dbReference type="RefSeq" id="WP_379279023.1">
    <property type="nucleotide sequence ID" value="NZ_JBHUGT010000039.1"/>
</dbReference>
<accession>A0ABW5R3D3</accession>
<dbReference type="InterPro" id="IPR013784">
    <property type="entry name" value="Carb-bd-like_fold"/>
</dbReference>
<proteinExistence type="predicted"/>
<dbReference type="SUPFAM" id="SSF49452">
    <property type="entry name" value="Starch-binding domain-like"/>
    <property type="match status" value="1"/>
</dbReference>
<keyword evidence="2" id="KW-1185">Reference proteome</keyword>